<dbReference type="GO" id="GO:0004016">
    <property type="term" value="F:adenylate cyclase activity"/>
    <property type="evidence" value="ECO:0007669"/>
    <property type="project" value="TreeGrafter"/>
</dbReference>
<keyword evidence="1" id="KW-0547">Nucleotide-binding</keyword>
<sequence>MTSPLLGRDSELATLGRLLDDAVQGTGSCVVVTGGFGIGKTAVLDALAADARQRGFTVRLAKSARLESHLPGAVVRQLAPCLANEHDLEELYARAANSARKSPILMVVDDVHVADTFSKRALAYLRPRLQEMPVVIALGASQGYLATDEVTLPEIAGAHPNRLDLAGLDVTAVESLTEKFPGRDAKRCHELTGGNPYLLQALLREEGEGSAAVGEMIGMRLREYTGAAEVARSAAVLDGDAGLELLSALTGFDALPAVDMLVRLGVLADTDPLTFRYPFVRNSILADMPIAVRSAAHSRAAWLLFESDAPDERVAEHVLKARSVRLPWSVDLLREVGGVEHLERALEEHLSDEDRLAVEVELGHTEHLQDNALGRDRVRDALMRCEDPNLAANVALALIQRMCTGSDAHFAVSLAIMVVARLLPEDRDKVWNLVCTTYLLAANRDARMANCAGKYFEDLVGDIPQAPNLQRARSALLAVGSARSGDSYTEAVEYALEALEGEWIDVFGASYIFTFLVPVLGDNPEHINKFWLSHSTAPVSHDPHLRRGMLSMIARACAFHNSGDLARAYTFLTPPVSTGNRECPSVVLATAKLAEVCIEMGQFDEAAPLVAEDGNLLQHINIVYARGRLKLASCHAEGALEDLLEAGRRLTAREMPNPALIAWRHHAVRAYLALGNRDDAARLAHEELDLAKRWGSTRVIGTALMSVGMSTDDIDVLTEAEQLLASSPHRLLHAQSLYWLGHHLRRKGRADEAADHLRRSFELARQLSAHPLAKLAGNEVRDEDDQVQGLTKQENRVARMAAQGLTNRQIAEDLHLTRRTVELHLSSAYRKLGITGRAELVAALWS</sequence>
<dbReference type="InterPro" id="IPR036388">
    <property type="entry name" value="WH-like_DNA-bd_sf"/>
</dbReference>
<dbReference type="InterPro" id="IPR000792">
    <property type="entry name" value="Tscrpt_reg_LuxR_C"/>
</dbReference>
<feature type="domain" description="HTH luxR-type" evidence="3">
    <location>
        <begin position="783"/>
        <end position="846"/>
    </location>
</feature>
<reference evidence="5" key="1">
    <citation type="submission" date="2016-10" db="EMBL/GenBank/DDBJ databases">
        <authorList>
            <person name="Varghese N."/>
            <person name="Submissions S."/>
        </authorList>
    </citation>
    <scope>NUCLEOTIDE SEQUENCE [LARGE SCALE GENOMIC DNA]</scope>
    <source>
        <strain evidence="5">DSM 44796</strain>
    </source>
</reference>
<dbReference type="Gene3D" id="3.40.50.300">
    <property type="entry name" value="P-loop containing nucleotide triphosphate hydrolases"/>
    <property type="match status" value="1"/>
</dbReference>
<dbReference type="PANTHER" id="PTHR16305:SF35">
    <property type="entry name" value="TRANSCRIPTIONAL ACTIVATOR DOMAIN"/>
    <property type="match status" value="1"/>
</dbReference>
<dbReference type="InterPro" id="IPR011990">
    <property type="entry name" value="TPR-like_helical_dom_sf"/>
</dbReference>
<dbReference type="Pfam" id="PF13191">
    <property type="entry name" value="AAA_16"/>
    <property type="match status" value="1"/>
</dbReference>
<evidence type="ECO:0000256" key="2">
    <source>
        <dbReference type="ARBA" id="ARBA00022840"/>
    </source>
</evidence>
<dbReference type="EMBL" id="FNET01000005">
    <property type="protein sequence ID" value="SDK40549.1"/>
    <property type="molecule type" value="Genomic_DNA"/>
</dbReference>
<gene>
    <name evidence="4" type="ORF">SAMN04488074_105370</name>
</gene>
<dbReference type="Gene3D" id="1.10.10.10">
    <property type="entry name" value="Winged helix-like DNA-binding domain superfamily/Winged helix DNA-binding domain"/>
    <property type="match status" value="1"/>
</dbReference>
<dbReference type="PROSITE" id="PS00622">
    <property type="entry name" value="HTH_LUXR_1"/>
    <property type="match status" value="1"/>
</dbReference>
<dbReference type="PANTHER" id="PTHR16305">
    <property type="entry name" value="TESTICULAR SOLUBLE ADENYLYL CYCLASE"/>
    <property type="match status" value="1"/>
</dbReference>
<dbReference type="GO" id="GO:0003677">
    <property type="term" value="F:DNA binding"/>
    <property type="evidence" value="ECO:0007669"/>
    <property type="project" value="UniProtKB-KW"/>
</dbReference>
<evidence type="ECO:0000313" key="4">
    <source>
        <dbReference type="EMBL" id="SDK40549.1"/>
    </source>
</evidence>
<dbReference type="SUPFAM" id="SSF46894">
    <property type="entry name" value="C-terminal effector domain of the bipartite response regulators"/>
    <property type="match status" value="1"/>
</dbReference>
<dbReference type="InterPro" id="IPR016032">
    <property type="entry name" value="Sig_transdc_resp-reg_C-effctor"/>
</dbReference>
<keyword evidence="2" id="KW-0067">ATP-binding</keyword>
<dbReference type="GO" id="GO:0005524">
    <property type="term" value="F:ATP binding"/>
    <property type="evidence" value="ECO:0007669"/>
    <property type="project" value="UniProtKB-KW"/>
</dbReference>
<evidence type="ECO:0000259" key="3">
    <source>
        <dbReference type="PROSITE" id="PS50043"/>
    </source>
</evidence>
<dbReference type="GO" id="GO:0006355">
    <property type="term" value="P:regulation of DNA-templated transcription"/>
    <property type="evidence" value="ECO:0007669"/>
    <property type="project" value="InterPro"/>
</dbReference>
<dbReference type="PRINTS" id="PR00038">
    <property type="entry name" value="HTHLUXR"/>
</dbReference>
<evidence type="ECO:0000256" key="1">
    <source>
        <dbReference type="ARBA" id="ARBA00022741"/>
    </source>
</evidence>
<accession>A0A1G9BLZ9</accession>
<dbReference type="SUPFAM" id="SSF52540">
    <property type="entry name" value="P-loop containing nucleoside triphosphate hydrolases"/>
    <property type="match status" value="1"/>
</dbReference>
<keyword evidence="4" id="KW-0238">DNA-binding</keyword>
<dbReference type="InterPro" id="IPR041664">
    <property type="entry name" value="AAA_16"/>
</dbReference>
<dbReference type="SUPFAM" id="SSF48452">
    <property type="entry name" value="TPR-like"/>
    <property type="match status" value="1"/>
</dbReference>
<dbReference type="Proteomes" id="UP000199682">
    <property type="component" value="Unassembled WGS sequence"/>
</dbReference>
<dbReference type="AlphaFoldDB" id="A0A1G9BLZ9"/>
<dbReference type="CDD" id="cd06170">
    <property type="entry name" value="LuxR_C_like"/>
    <property type="match status" value="1"/>
</dbReference>
<organism evidence="4 5">
    <name type="scientific">Lentzea albidocapillata subsp. violacea</name>
    <dbReference type="NCBI Taxonomy" id="128104"/>
    <lineage>
        <taxon>Bacteria</taxon>
        <taxon>Bacillati</taxon>
        <taxon>Actinomycetota</taxon>
        <taxon>Actinomycetes</taxon>
        <taxon>Pseudonocardiales</taxon>
        <taxon>Pseudonocardiaceae</taxon>
        <taxon>Lentzea</taxon>
    </lineage>
</organism>
<dbReference type="PROSITE" id="PS50043">
    <property type="entry name" value="HTH_LUXR_2"/>
    <property type="match status" value="1"/>
</dbReference>
<protein>
    <submittedName>
        <fullName evidence="4">DNA-binding response regulator, NarL/FixJ family, contains REC and HTH domains</fullName>
    </submittedName>
</protein>
<dbReference type="InterPro" id="IPR027417">
    <property type="entry name" value="P-loop_NTPase"/>
</dbReference>
<dbReference type="RefSeq" id="WP_090006361.1">
    <property type="nucleotide sequence ID" value="NZ_FNET01000005.1"/>
</dbReference>
<dbReference type="SMART" id="SM00421">
    <property type="entry name" value="HTH_LUXR"/>
    <property type="match status" value="1"/>
</dbReference>
<name>A0A1G9BLZ9_9PSEU</name>
<proteinExistence type="predicted"/>
<evidence type="ECO:0000313" key="5">
    <source>
        <dbReference type="Proteomes" id="UP000199682"/>
    </source>
</evidence>
<dbReference type="GO" id="GO:0005737">
    <property type="term" value="C:cytoplasm"/>
    <property type="evidence" value="ECO:0007669"/>
    <property type="project" value="TreeGrafter"/>
</dbReference>
<dbReference type="Gene3D" id="1.25.40.10">
    <property type="entry name" value="Tetratricopeptide repeat domain"/>
    <property type="match status" value="1"/>
</dbReference>
<dbReference type="Pfam" id="PF00196">
    <property type="entry name" value="GerE"/>
    <property type="match status" value="1"/>
</dbReference>